<keyword evidence="4" id="KW-1185">Reference proteome</keyword>
<evidence type="ECO:0000313" key="2">
    <source>
        <dbReference type="EMBL" id="KAJ6039115.1"/>
    </source>
</evidence>
<dbReference type="Proteomes" id="UP001219568">
    <property type="component" value="Unassembled WGS sequence"/>
</dbReference>
<proteinExistence type="predicted"/>
<name>A0AAD6ID49_PENCN</name>
<reference evidence="3" key="2">
    <citation type="submission" date="2023-01" db="EMBL/GenBank/DDBJ databases">
        <authorList>
            <person name="Petersen C."/>
        </authorList>
    </citation>
    <scope>NUCLEOTIDE SEQUENCE</scope>
    <source>
        <strain evidence="3">IBT 15450</strain>
    </source>
</reference>
<dbReference type="EMBL" id="JAQJZL010000006">
    <property type="protein sequence ID" value="KAJ6039115.1"/>
    <property type="molecule type" value="Genomic_DNA"/>
</dbReference>
<accession>A0AAD6ID49</accession>
<gene>
    <name evidence="3" type="ORF">N7460_006808</name>
    <name evidence="2" type="ORF">N7460_007147</name>
</gene>
<protein>
    <submittedName>
        <fullName evidence="3">Uncharacterized protein</fullName>
    </submittedName>
</protein>
<comment type="caution">
    <text evidence="3">The sequence shown here is derived from an EMBL/GenBank/DDBJ whole genome shotgun (WGS) entry which is preliminary data.</text>
</comment>
<evidence type="ECO:0000313" key="3">
    <source>
        <dbReference type="EMBL" id="KAJ6041418.1"/>
    </source>
</evidence>
<evidence type="ECO:0000256" key="1">
    <source>
        <dbReference type="SAM" id="MobiDB-lite"/>
    </source>
</evidence>
<reference evidence="3" key="1">
    <citation type="journal article" date="2023" name="IMA Fungus">
        <title>Comparative genomic study of the Penicillium genus elucidates a diverse pangenome and 15 lateral gene transfer events.</title>
        <authorList>
            <person name="Petersen C."/>
            <person name="Sorensen T."/>
            <person name="Nielsen M.R."/>
            <person name="Sondergaard T.E."/>
            <person name="Sorensen J.L."/>
            <person name="Fitzpatrick D.A."/>
            <person name="Frisvad J.C."/>
            <person name="Nielsen K.L."/>
        </authorList>
    </citation>
    <scope>NUCLEOTIDE SEQUENCE</scope>
    <source>
        <strain evidence="3">IBT 15450</strain>
    </source>
</reference>
<dbReference type="AlphaFoldDB" id="A0AAD6ID49"/>
<evidence type="ECO:0000313" key="4">
    <source>
        <dbReference type="Proteomes" id="UP001219568"/>
    </source>
</evidence>
<dbReference type="EMBL" id="JAQJZL010000005">
    <property type="protein sequence ID" value="KAJ6041418.1"/>
    <property type="molecule type" value="Genomic_DNA"/>
</dbReference>
<sequence length="105" mass="11643">MADLNDDSPGHALGSAHFGEERPPGRLRRSPSLMAAYLDVFFGRGLAMGRGHQGGAFFRFCLTFQRLQYAAENAFELFREASICSPSRFKAPGVRQRGNFVMKEG</sequence>
<organism evidence="3 4">
    <name type="scientific">Penicillium canescens</name>
    <dbReference type="NCBI Taxonomy" id="5083"/>
    <lineage>
        <taxon>Eukaryota</taxon>
        <taxon>Fungi</taxon>
        <taxon>Dikarya</taxon>
        <taxon>Ascomycota</taxon>
        <taxon>Pezizomycotina</taxon>
        <taxon>Eurotiomycetes</taxon>
        <taxon>Eurotiomycetidae</taxon>
        <taxon>Eurotiales</taxon>
        <taxon>Aspergillaceae</taxon>
        <taxon>Penicillium</taxon>
    </lineage>
</organism>
<feature type="region of interest" description="Disordered" evidence="1">
    <location>
        <begin position="1"/>
        <end position="27"/>
    </location>
</feature>